<keyword evidence="2" id="KW-0676">Redox-active center</keyword>
<dbReference type="PANTHER" id="PTHR36450:SF1">
    <property type="entry name" value="THIOREDOXIN"/>
    <property type="match status" value="1"/>
</dbReference>
<dbReference type="InterPro" id="IPR005243">
    <property type="entry name" value="THIRX-like_proc"/>
</dbReference>
<protein>
    <submittedName>
        <fullName evidence="4">Thioredoxin family protein</fullName>
    </submittedName>
</protein>
<feature type="active site" description="Nucleophile" evidence="1">
    <location>
        <position position="11"/>
    </location>
</feature>
<evidence type="ECO:0000259" key="3">
    <source>
        <dbReference type="Pfam" id="PF13192"/>
    </source>
</evidence>
<sequence>MKTFEVLGTGCKKCVNTAEKIETVARELGQKVDVVKVTDPARIMEYQVMSTPAVAVDGKLVHSGSIPEHDKIVGWFDAGN</sequence>
<dbReference type="Gene3D" id="3.40.30.10">
    <property type="entry name" value="Glutaredoxin"/>
    <property type="match status" value="1"/>
</dbReference>
<dbReference type="Proteomes" id="UP000177445">
    <property type="component" value="Chromosome"/>
</dbReference>
<evidence type="ECO:0000256" key="1">
    <source>
        <dbReference type="PIRSR" id="PIRSR037031-50"/>
    </source>
</evidence>
<dbReference type="EMBL" id="CP017715">
    <property type="protein sequence ID" value="AOY89684.1"/>
    <property type="molecule type" value="Genomic_DNA"/>
</dbReference>
<accession>A0A1D9GQ63</accession>
<evidence type="ECO:0000313" key="5">
    <source>
        <dbReference type="Proteomes" id="UP000177445"/>
    </source>
</evidence>
<reference evidence="4 5" key="1">
    <citation type="submission" date="2016-10" db="EMBL/GenBank/DDBJ databases">
        <title>Marinobacter salinus sp. nov., a moderately halophilic bacterium isolated from a tidal flat environment.</title>
        <authorList>
            <person name="Park S.-J."/>
        </authorList>
    </citation>
    <scope>NUCLEOTIDE SEQUENCE [LARGE SCALE GENOMIC DNA]</scope>
    <source>
        <strain evidence="4 5">Hb8</strain>
    </source>
</reference>
<dbReference type="Pfam" id="PF13192">
    <property type="entry name" value="Thioredoxin_3"/>
    <property type="match status" value="1"/>
</dbReference>
<dbReference type="KEGG" id="msq:BKP64_16735"/>
<keyword evidence="5" id="KW-1185">Reference proteome</keyword>
<dbReference type="PIRSF" id="PIRSF037031">
    <property type="entry name" value="Redox_disulphide_2"/>
    <property type="match status" value="1"/>
</dbReference>
<dbReference type="SUPFAM" id="SSF52833">
    <property type="entry name" value="Thioredoxin-like"/>
    <property type="match status" value="1"/>
</dbReference>
<dbReference type="PANTHER" id="PTHR36450">
    <property type="entry name" value="THIOREDOXIN"/>
    <property type="match status" value="1"/>
</dbReference>
<dbReference type="InterPro" id="IPR012336">
    <property type="entry name" value="Thioredoxin-like_fold"/>
</dbReference>
<name>A0A1D9GQ63_9GAMM</name>
<organism evidence="4 5">
    <name type="scientific">Marinobacter salinus</name>
    <dbReference type="NCBI Taxonomy" id="1874317"/>
    <lineage>
        <taxon>Bacteria</taxon>
        <taxon>Pseudomonadati</taxon>
        <taxon>Pseudomonadota</taxon>
        <taxon>Gammaproteobacteria</taxon>
        <taxon>Pseudomonadales</taxon>
        <taxon>Marinobacteraceae</taxon>
        <taxon>Marinobacter</taxon>
    </lineage>
</organism>
<evidence type="ECO:0000256" key="2">
    <source>
        <dbReference type="PIRSR" id="PIRSR037031-51"/>
    </source>
</evidence>
<dbReference type="OrthoDB" id="9800630at2"/>
<gene>
    <name evidence="4" type="ORF">BKP64_16735</name>
</gene>
<keyword evidence="2" id="KW-1015">Disulfide bond</keyword>
<dbReference type="STRING" id="1874317.BKP64_16735"/>
<feature type="disulfide bond" description="Redox-active" evidence="2">
    <location>
        <begin position="11"/>
        <end position="14"/>
    </location>
</feature>
<feature type="domain" description="Thioredoxin-like fold" evidence="3">
    <location>
        <begin position="3"/>
        <end position="76"/>
    </location>
</feature>
<dbReference type="NCBIfam" id="TIGR00412">
    <property type="entry name" value="redox_disulf_2"/>
    <property type="match status" value="1"/>
</dbReference>
<feature type="active site" description="Nucleophile" evidence="1">
    <location>
        <position position="14"/>
    </location>
</feature>
<proteinExistence type="predicted"/>
<dbReference type="InterPro" id="IPR036249">
    <property type="entry name" value="Thioredoxin-like_sf"/>
</dbReference>
<evidence type="ECO:0000313" key="4">
    <source>
        <dbReference type="EMBL" id="AOY89684.1"/>
    </source>
</evidence>
<dbReference type="RefSeq" id="WP_070972684.1">
    <property type="nucleotide sequence ID" value="NZ_CP017715.1"/>
</dbReference>
<dbReference type="AlphaFoldDB" id="A0A1D9GQ63"/>